<accession>A0A1G6AEQ3</accession>
<evidence type="ECO:0000256" key="4">
    <source>
        <dbReference type="ARBA" id="ARBA00035256"/>
    </source>
</evidence>
<dbReference type="GO" id="GO:0003735">
    <property type="term" value="F:structural constituent of ribosome"/>
    <property type="evidence" value="ECO:0007669"/>
    <property type="project" value="InterPro"/>
</dbReference>
<dbReference type="EMBL" id="FMXN01000001">
    <property type="protein sequence ID" value="SDB06875.1"/>
    <property type="molecule type" value="Genomic_DNA"/>
</dbReference>
<dbReference type="AlphaFoldDB" id="A0A1G6AEQ3"/>
<dbReference type="OrthoDB" id="9808036at2"/>
<dbReference type="PANTHER" id="PTHR12534:SF0">
    <property type="entry name" value="SMALL RIBOSOMAL SUBUNIT PROTEIN US2M"/>
    <property type="match status" value="1"/>
</dbReference>
<name>A0A1G6AEQ3_9GAMM</name>
<evidence type="ECO:0000256" key="5">
    <source>
        <dbReference type="HAMAP-Rule" id="MF_00291"/>
    </source>
</evidence>
<dbReference type="InterPro" id="IPR001865">
    <property type="entry name" value="Ribosomal_uS2"/>
</dbReference>
<dbReference type="InterPro" id="IPR018130">
    <property type="entry name" value="Ribosomal_uS2_CS"/>
</dbReference>
<dbReference type="FunFam" id="1.10.287.610:FF:000001">
    <property type="entry name" value="30S ribosomal protein S2"/>
    <property type="match status" value="1"/>
</dbReference>
<gene>
    <name evidence="5" type="primary">rpsB</name>
    <name evidence="7" type="ORF">SAMN02927930_00308</name>
</gene>
<proteinExistence type="inferred from homology"/>
<keyword evidence="2 5" id="KW-0689">Ribosomal protein</keyword>
<dbReference type="InterPro" id="IPR023591">
    <property type="entry name" value="Ribosomal_uS2_flav_dom_sf"/>
</dbReference>
<sequence>MANVSMRDMLKAGVHFGHQTRFWNPKMKPYIFGARNKIHIINLEKTVPMFNDALNFLQHVAANKGKILFVGTKRAASDSVQEAAVSCKQFYVNHRWLGGMLTNWKTVRQSIKRLKELETMSQDGTFEKLTKKEALVNTREMEKLEKSLGGIKDMAGLPDVLFVIDADHEHIAIKEANNLGIPVIAVVDTNSNPDGVDYVIPGNDDAIRAVQLYLNAAAAAINDARGANVESLADEFVEAEETE</sequence>
<dbReference type="PROSITE" id="PS00963">
    <property type="entry name" value="RIBOSOMAL_S2_2"/>
    <property type="match status" value="1"/>
</dbReference>
<evidence type="ECO:0000256" key="2">
    <source>
        <dbReference type="ARBA" id="ARBA00022980"/>
    </source>
</evidence>
<dbReference type="PANTHER" id="PTHR12534">
    <property type="entry name" value="30S RIBOSOMAL PROTEIN S2 PROKARYOTIC AND ORGANELLAR"/>
    <property type="match status" value="1"/>
</dbReference>
<dbReference type="PRINTS" id="PR00395">
    <property type="entry name" value="RIBOSOMALS2"/>
</dbReference>
<dbReference type="STRING" id="1159017.SAMN02927930_00308"/>
<dbReference type="RefSeq" id="WP_092591023.1">
    <property type="nucleotide sequence ID" value="NZ_FMXN01000001.1"/>
</dbReference>
<evidence type="ECO:0000313" key="7">
    <source>
        <dbReference type="EMBL" id="SDB06875.1"/>
    </source>
</evidence>
<evidence type="ECO:0000256" key="3">
    <source>
        <dbReference type="ARBA" id="ARBA00023274"/>
    </source>
</evidence>
<dbReference type="SUPFAM" id="SSF52313">
    <property type="entry name" value="Ribosomal protein S2"/>
    <property type="match status" value="1"/>
</dbReference>
<evidence type="ECO:0000256" key="6">
    <source>
        <dbReference type="RuleBase" id="RU003631"/>
    </source>
</evidence>
<evidence type="ECO:0000256" key="1">
    <source>
        <dbReference type="ARBA" id="ARBA00006242"/>
    </source>
</evidence>
<keyword evidence="3 5" id="KW-0687">Ribonucleoprotein</keyword>
<dbReference type="Pfam" id="PF00318">
    <property type="entry name" value="Ribosomal_S2"/>
    <property type="match status" value="1"/>
</dbReference>
<dbReference type="GO" id="GO:0022627">
    <property type="term" value="C:cytosolic small ribosomal subunit"/>
    <property type="evidence" value="ECO:0007669"/>
    <property type="project" value="TreeGrafter"/>
</dbReference>
<comment type="similarity">
    <text evidence="1 5 6">Belongs to the universal ribosomal protein uS2 family.</text>
</comment>
<reference evidence="8" key="1">
    <citation type="submission" date="2016-10" db="EMBL/GenBank/DDBJ databases">
        <authorList>
            <person name="Varghese N."/>
            <person name="Submissions S."/>
        </authorList>
    </citation>
    <scope>NUCLEOTIDE SEQUENCE [LARGE SCALE GENOMIC DNA]</scope>
    <source>
        <strain evidence="8">CGMCC 1.10824</strain>
    </source>
</reference>
<keyword evidence="8" id="KW-1185">Reference proteome</keyword>
<dbReference type="HAMAP" id="MF_00291_B">
    <property type="entry name" value="Ribosomal_uS2_B"/>
    <property type="match status" value="1"/>
</dbReference>
<dbReference type="Gene3D" id="1.10.287.610">
    <property type="entry name" value="Helix hairpin bin"/>
    <property type="match status" value="1"/>
</dbReference>
<dbReference type="GO" id="GO:0006412">
    <property type="term" value="P:translation"/>
    <property type="evidence" value="ECO:0007669"/>
    <property type="project" value="UniProtKB-UniRule"/>
</dbReference>
<dbReference type="InterPro" id="IPR005706">
    <property type="entry name" value="Ribosomal_uS2_bac/mit/plastid"/>
</dbReference>
<dbReference type="Gene3D" id="3.40.50.10490">
    <property type="entry name" value="Glucose-6-phosphate isomerase like protein, domain 1"/>
    <property type="match status" value="1"/>
</dbReference>
<dbReference type="PROSITE" id="PS00962">
    <property type="entry name" value="RIBOSOMAL_S2_1"/>
    <property type="match status" value="1"/>
</dbReference>
<dbReference type="Proteomes" id="UP000199626">
    <property type="component" value="Unassembled WGS sequence"/>
</dbReference>
<dbReference type="NCBIfam" id="TIGR01011">
    <property type="entry name" value="rpsB_bact"/>
    <property type="match status" value="1"/>
</dbReference>
<organism evidence="7 8">
    <name type="scientific">Pseudidiomarina indica</name>
    <dbReference type="NCBI Taxonomy" id="1159017"/>
    <lineage>
        <taxon>Bacteria</taxon>
        <taxon>Pseudomonadati</taxon>
        <taxon>Pseudomonadota</taxon>
        <taxon>Gammaproteobacteria</taxon>
        <taxon>Alteromonadales</taxon>
        <taxon>Idiomarinaceae</taxon>
        <taxon>Pseudidiomarina</taxon>
    </lineage>
</organism>
<evidence type="ECO:0000313" key="8">
    <source>
        <dbReference type="Proteomes" id="UP000199626"/>
    </source>
</evidence>
<dbReference type="CDD" id="cd01425">
    <property type="entry name" value="RPS2"/>
    <property type="match status" value="1"/>
</dbReference>
<protein>
    <recommendedName>
        <fullName evidence="4 5">Small ribosomal subunit protein uS2</fullName>
    </recommendedName>
</protein>